<dbReference type="WBParaSite" id="EVEC_0000955301-mRNA-1">
    <property type="protein sequence ID" value="EVEC_0000955301-mRNA-1"/>
    <property type="gene ID" value="EVEC_0000955301"/>
</dbReference>
<evidence type="ECO:0000256" key="3">
    <source>
        <dbReference type="ARBA" id="ARBA00008845"/>
    </source>
</evidence>
<feature type="compositionally biased region" description="Acidic residues" evidence="6">
    <location>
        <begin position="1541"/>
        <end position="1557"/>
    </location>
</feature>
<reference evidence="7 8" key="2">
    <citation type="submission" date="2018-10" db="EMBL/GenBank/DDBJ databases">
        <authorList>
            <consortium name="Pathogen Informatics"/>
        </authorList>
    </citation>
    <scope>NUCLEOTIDE SEQUENCE [LARGE SCALE GENOMIC DNA]</scope>
</reference>
<dbReference type="InterPro" id="IPR011989">
    <property type="entry name" value="ARM-like"/>
</dbReference>
<proteinExistence type="inferred from homology"/>
<evidence type="ECO:0000256" key="5">
    <source>
        <dbReference type="ARBA" id="ARBA00023242"/>
    </source>
</evidence>
<evidence type="ECO:0000256" key="2">
    <source>
        <dbReference type="ARBA" id="ARBA00004906"/>
    </source>
</evidence>
<dbReference type="Gene3D" id="1.25.10.10">
    <property type="entry name" value="Leucine-rich Repeat Variant"/>
    <property type="match status" value="1"/>
</dbReference>
<dbReference type="InterPro" id="IPR015943">
    <property type="entry name" value="WD40/YVTN_repeat-like_dom_sf"/>
</dbReference>
<feature type="compositionally biased region" description="Basic and acidic residues" evidence="6">
    <location>
        <begin position="1585"/>
        <end position="1596"/>
    </location>
</feature>
<evidence type="ECO:0000313" key="8">
    <source>
        <dbReference type="Proteomes" id="UP000274131"/>
    </source>
</evidence>
<dbReference type="InterPro" id="IPR033270">
    <property type="entry name" value="VPRBP/DCAF1"/>
</dbReference>
<evidence type="ECO:0000256" key="1">
    <source>
        <dbReference type="ARBA" id="ARBA00004123"/>
    </source>
</evidence>
<dbReference type="InterPro" id="IPR016024">
    <property type="entry name" value="ARM-type_fold"/>
</dbReference>
<feature type="compositionally biased region" description="Acidic residues" evidence="6">
    <location>
        <begin position="1499"/>
        <end position="1518"/>
    </location>
</feature>
<dbReference type="OrthoDB" id="27563at2759"/>
<keyword evidence="4" id="KW-0833">Ubl conjugation pathway</keyword>
<dbReference type="PANTHER" id="PTHR13129:SF4">
    <property type="entry name" value="DDB1- AND CUL4-ASSOCIATED FACTOR 1"/>
    <property type="match status" value="1"/>
</dbReference>
<dbReference type="SUPFAM" id="SSF48371">
    <property type="entry name" value="ARM repeat"/>
    <property type="match status" value="1"/>
</dbReference>
<evidence type="ECO:0000256" key="6">
    <source>
        <dbReference type="SAM" id="MobiDB-lite"/>
    </source>
</evidence>
<dbReference type="GO" id="GO:0080008">
    <property type="term" value="C:Cul4-RING E3 ubiquitin ligase complex"/>
    <property type="evidence" value="ECO:0007669"/>
    <property type="project" value="TreeGrafter"/>
</dbReference>
<evidence type="ECO:0000256" key="4">
    <source>
        <dbReference type="ARBA" id="ARBA00022786"/>
    </source>
</evidence>
<organism evidence="9">
    <name type="scientific">Enterobius vermicularis</name>
    <name type="common">Human pinworm</name>
    <dbReference type="NCBI Taxonomy" id="51028"/>
    <lineage>
        <taxon>Eukaryota</taxon>
        <taxon>Metazoa</taxon>
        <taxon>Ecdysozoa</taxon>
        <taxon>Nematoda</taxon>
        <taxon>Chromadorea</taxon>
        <taxon>Rhabditida</taxon>
        <taxon>Spirurina</taxon>
        <taxon>Oxyuridomorpha</taxon>
        <taxon>Oxyuroidea</taxon>
        <taxon>Oxyuridae</taxon>
        <taxon>Enterobius</taxon>
    </lineage>
</organism>
<dbReference type="InterPro" id="IPR006594">
    <property type="entry name" value="LisH"/>
</dbReference>
<dbReference type="GO" id="GO:0005634">
    <property type="term" value="C:nucleus"/>
    <property type="evidence" value="ECO:0007669"/>
    <property type="project" value="UniProtKB-SubCell"/>
</dbReference>
<reference evidence="9" key="1">
    <citation type="submission" date="2017-02" db="UniProtKB">
        <authorList>
            <consortium name="WormBaseParasite"/>
        </authorList>
    </citation>
    <scope>IDENTIFICATION</scope>
</reference>
<dbReference type="STRING" id="51028.A0A0N4VFM8"/>
<feature type="region of interest" description="Disordered" evidence="6">
    <location>
        <begin position="1498"/>
        <end position="1606"/>
    </location>
</feature>
<feature type="compositionally biased region" description="Basic and acidic residues" evidence="6">
    <location>
        <begin position="229"/>
        <end position="238"/>
    </location>
</feature>
<dbReference type="GO" id="GO:0016567">
    <property type="term" value="P:protein ubiquitination"/>
    <property type="evidence" value="ECO:0007669"/>
    <property type="project" value="UniProtKB-UniPathway"/>
</dbReference>
<dbReference type="SUPFAM" id="SSF50978">
    <property type="entry name" value="WD40 repeat-like"/>
    <property type="match status" value="1"/>
</dbReference>
<feature type="compositionally biased region" description="Low complexity" evidence="6">
    <location>
        <begin position="1558"/>
        <end position="1570"/>
    </location>
</feature>
<comment type="similarity">
    <text evidence="3">Belongs to the VPRBP/DCAF1 family.</text>
</comment>
<feature type="region of interest" description="Disordered" evidence="6">
    <location>
        <begin position="222"/>
        <end position="245"/>
    </location>
</feature>
<name>A0A0N4VFM8_ENTVE</name>
<dbReference type="EMBL" id="UXUI01009719">
    <property type="protein sequence ID" value="VDD94212.1"/>
    <property type="molecule type" value="Genomic_DNA"/>
</dbReference>
<dbReference type="UniPathway" id="UPA00143"/>
<accession>A0A0N4VFM8</accession>
<sequence length="1664" mass="187368">MSSARMNGILLSPSRSSQTNIAQKLQTILTAWQSENTNPSYDPKPTLLSIAELVEAAFEDFLMQDPDPLDDRHPAKTHPLSTMGHILKMLFRYEEFINKLVVSYLMARDNVELNTIAARLLLDICPGLDADGTFSEQDDLLPQLYAWASNSETDKCLRAYSFGLIAVALDATDVASRFKAENFRLIPDALSRLNTLYEQMKADRARESEVVEDAIYMRIDQEGPYLSEEGERSERDLADSSNVPLCSEDDGPFKNMPNESFHSGNRPSLAKVLGGKRRHEKTSRSFERREERVDSDRTVNGDFRIGHQSCLRTVTPLKVKVDQLFNEKDCLPDAGGGREDLVGSPPPKRLRKEQTVSSVSHSSSILALADNRSNSQWTMQQKNYVGEHRVYPLTSVMEQRLILQYLTFTGEYQDLLKLAYEHRAIVFIKEVLRNGNNLDPGLLCDTLRYLCSLLVHRKVALDFVASGGVELLISVKRTSLPSVVVGMCLYYLAYNCDAMESICLSSGEVLTHVVDYVLWLLEHSYESGRAAASMFFIYSFQFRPIIERFDENDGLRRLLNYISTLTFLQEEPDEILTDEHMYTSLQAVNHTCVAFRSYMAAHVYMKVDYLRKHYLPRLQVIPNLKIPACFPHGTQPNRPMKLDDEALADCVWLLLHTISMSSTWKPVEDMRRLGIIEKLLFIIGEAGNWTNMNIRNEIVKSSLDVIWMCSTVPRVQLDLCECFVKSHRNINCEAVGLLLETCEGEIMPELELQTAALKVIINFVCAPTERIAGGRLAITAKDTVLGSISNVSVSSTERSTASGSKAMVIANAGKLKKFKKTHLDAADVLEKMWEAVRRNNGIMVLKNLLKIKTPITSADALRAIACRALNGLARSESIRQVLSKMPLIANNELHGLLREPILQEKRVEHNLFCEQARLLIEKVTQKPVYDFPKDSTQEKLWRQFIVNQTKIVFNEKELLQLIHLHLIKCGLTKTAAELRTEADLPNVPASRVAKNLVINLPLVSENFFMCYSSLTPSNCSESIENLATSSLESVCKTPCSSSRTSQESFTSDFSKKQLKSFHQKHSGVAEANLFGGRVFSKRLHFKTVNTGNPVWGHREHAAKAPLMPYKNLDEIIVEYFRKQHAACQNPITTCPPFSLFFSHHCPDPGRKRLLQPFVRKHEGFVLDNRFAFSRLRPTRTFTENQETFTCCSFSVGDLSFSSKVDDEHILLGTYGGALHWFNIYTGIEESNTECHHSALSAVEQSKDGSLLLTSSCFVKPLSSLWRITETQEHMLNFREESFVEFSKRLQDKIVGTARNKATVYDVESGRAIVTLYDECLANHYSRNRATFDTTDDLVLNDGILWDIRSASRPVHKFDKLNTLNSGVFHPHGSEIIINTEVWDVRTFKLLHSIPALDECKIVFNASGNIIYGARQLNEDEMDGRFSETLAASFRTFDATDYHLQVIATIDAKRSLFDLCADHHDEYMAIVETHITSDGLDGMKENLCRLYEVGKKRDVEDLDEEERDETNDDDDDDTSSSDAGSSFSHSDETASSSSIEDLNLDESDTTQSDEDGSSEEGSSRGSTNEESSVNDDEDGEAPEASAGDHEAVFPNRDDDGDDGDIAGFISNHDLEILRALDDSDSGDAELDVTYNPENDESAPHPGTSSIILNPVLRRQRRREQQ</sequence>
<evidence type="ECO:0000313" key="9">
    <source>
        <dbReference type="WBParaSite" id="EVEC_0000955301-mRNA-1"/>
    </source>
</evidence>
<protein>
    <submittedName>
        <fullName evidence="9">LisH domain-containing protein</fullName>
    </submittedName>
</protein>
<dbReference type="PROSITE" id="PS50896">
    <property type="entry name" value="LISH"/>
    <property type="match status" value="1"/>
</dbReference>
<keyword evidence="5" id="KW-0539">Nucleus</keyword>
<dbReference type="PANTHER" id="PTHR13129">
    <property type="entry name" value="VPRBP PROTEIN-RELATED"/>
    <property type="match status" value="1"/>
</dbReference>
<feature type="region of interest" description="Disordered" evidence="6">
    <location>
        <begin position="1624"/>
        <end position="1664"/>
    </location>
</feature>
<keyword evidence="8" id="KW-1185">Reference proteome</keyword>
<comment type="subcellular location">
    <subcellularLocation>
        <location evidence="1">Nucleus</location>
    </subcellularLocation>
</comment>
<evidence type="ECO:0000313" key="7">
    <source>
        <dbReference type="EMBL" id="VDD94212.1"/>
    </source>
</evidence>
<feature type="compositionally biased region" description="Basic and acidic residues" evidence="6">
    <location>
        <begin position="282"/>
        <end position="293"/>
    </location>
</feature>
<dbReference type="Gene3D" id="2.130.10.10">
    <property type="entry name" value="YVTN repeat-like/Quinoprotein amine dehydrogenase"/>
    <property type="match status" value="1"/>
</dbReference>
<comment type="pathway">
    <text evidence="2">Protein modification; protein ubiquitination.</text>
</comment>
<feature type="region of interest" description="Disordered" evidence="6">
    <location>
        <begin position="257"/>
        <end position="293"/>
    </location>
</feature>
<dbReference type="InterPro" id="IPR036322">
    <property type="entry name" value="WD40_repeat_dom_sf"/>
</dbReference>
<gene>
    <name evidence="7" type="ORF">EVEC_LOCUS8963</name>
</gene>
<dbReference type="SMART" id="SM00667">
    <property type="entry name" value="LisH"/>
    <property type="match status" value="1"/>
</dbReference>
<feature type="compositionally biased region" description="Polar residues" evidence="6">
    <location>
        <begin position="257"/>
        <end position="266"/>
    </location>
</feature>
<dbReference type="Proteomes" id="UP000274131">
    <property type="component" value="Unassembled WGS sequence"/>
</dbReference>
<feature type="compositionally biased region" description="Acidic residues" evidence="6">
    <location>
        <begin position="1571"/>
        <end position="1580"/>
    </location>
</feature>